<dbReference type="Proteomes" id="UP000626180">
    <property type="component" value="Unassembled WGS sequence"/>
</dbReference>
<proteinExistence type="predicted"/>
<protein>
    <submittedName>
        <fullName evidence="2">Replication initiation factor domain-containing protein</fullName>
    </submittedName>
</protein>
<reference evidence="2 3" key="1">
    <citation type="submission" date="2020-10" db="EMBL/GenBank/DDBJ databases">
        <title>Genome sequences of Pseudomonas isolates.</title>
        <authorList>
            <person name="Wessels L."/>
            <person name="Reich F."/>
            <person name="Hammerl J."/>
        </authorList>
    </citation>
    <scope>NUCLEOTIDE SEQUENCE [LARGE SCALE GENOMIC DNA]</scope>
    <source>
        <strain evidence="2 3">20-MO00624-0</strain>
    </source>
</reference>
<keyword evidence="2" id="KW-0648">Protein biosynthesis</keyword>
<accession>A0ABS0FU95</accession>
<dbReference type="RefSeq" id="WP_196122548.1">
    <property type="nucleotide sequence ID" value="NZ_JADMCD010000032.1"/>
</dbReference>
<keyword evidence="3" id="KW-1185">Reference proteome</keyword>
<sequence length="166" mass="19070">MDWVESGLYDSLAAFMIEFAMNNRLSITQQGDWIRNEGRTLYVGSKDSVVRLVLYEKGYEQGGNAPKEWVRVEVRIRPDRKQRQMVSTWSAETAFEAGWCADAFSALGWEDLKRKSVGKPWVPSDDERARLALCKQYRAILEKWVGEVGSWEDLGPAIHRLIEEIA</sequence>
<feature type="domain" description="Replication initiation protein-like C-terminal" evidence="1">
    <location>
        <begin position="19"/>
        <end position="83"/>
    </location>
</feature>
<evidence type="ECO:0000313" key="2">
    <source>
        <dbReference type="EMBL" id="MBF8643923.1"/>
    </source>
</evidence>
<comment type="caution">
    <text evidence="2">The sequence shown here is derived from an EMBL/GenBank/DDBJ whole genome shotgun (WGS) entry which is preliminary data.</text>
</comment>
<name>A0ABS0FU95_PSELU</name>
<dbReference type="InterPro" id="IPR003491">
    <property type="entry name" value="REP-like_C"/>
</dbReference>
<evidence type="ECO:0000259" key="1">
    <source>
        <dbReference type="Pfam" id="PF02486"/>
    </source>
</evidence>
<gene>
    <name evidence="2" type="ORF">IRZ65_25075</name>
</gene>
<dbReference type="GO" id="GO:0003743">
    <property type="term" value="F:translation initiation factor activity"/>
    <property type="evidence" value="ECO:0007669"/>
    <property type="project" value="UniProtKB-KW"/>
</dbReference>
<dbReference type="EMBL" id="JADMCD010000032">
    <property type="protein sequence ID" value="MBF8643923.1"/>
    <property type="molecule type" value="Genomic_DNA"/>
</dbReference>
<dbReference type="Pfam" id="PF02486">
    <property type="entry name" value="Rep_trans"/>
    <property type="match status" value="1"/>
</dbReference>
<evidence type="ECO:0000313" key="3">
    <source>
        <dbReference type="Proteomes" id="UP000626180"/>
    </source>
</evidence>
<keyword evidence="2" id="KW-0396">Initiation factor</keyword>
<organism evidence="2 3">
    <name type="scientific">Pseudomonas luteola</name>
    <dbReference type="NCBI Taxonomy" id="47886"/>
    <lineage>
        <taxon>Bacteria</taxon>
        <taxon>Pseudomonadati</taxon>
        <taxon>Pseudomonadota</taxon>
        <taxon>Gammaproteobacteria</taxon>
        <taxon>Pseudomonadales</taxon>
        <taxon>Pseudomonadaceae</taxon>
        <taxon>Pseudomonas</taxon>
    </lineage>
</organism>